<comment type="caution">
    <text evidence="11">The sequence shown here is derived from an EMBL/GenBank/DDBJ whole genome shotgun (WGS) entry which is preliminary data.</text>
</comment>
<evidence type="ECO:0000256" key="9">
    <source>
        <dbReference type="ARBA" id="ARBA00031306"/>
    </source>
</evidence>
<dbReference type="InterPro" id="IPR024932">
    <property type="entry name" value="ApbE"/>
</dbReference>
<dbReference type="Pfam" id="PF02424">
    <property type="entry name" value="ApbE"/>
    <property type="match status" value="1"/>
</dbReference>
<keyword evidence="11" id="KW-0449">Lipoprotein</keyword>
<dbReference type="STRING" id="218140.BPSY_0297"/>
<evidence type="ECO:0000313" key="12">
    <source>
        <dbReference type="Proteomes" id="UP000029050"/>
    </source>
</evidence>
<comment type="catalytic activity">
    <reaction evidence="10">
        <text>L-threonyl-[protein] + FAD = FMN-L-threonyl-[protein] + AMP + H(+)</text>
        <dbReference type="Rhea" id="RHEA:36847"/>
        <dbReference type="Rhea" id="RHEA-COMP:11060"/>
        <dbReference type="Rhea" id="RHEA-COMP:11061"/>
        <dbReference type="ChEBI" id="CHEBI:15378"/>
        <dbReference type="ChEBI" id="CHEBI:30013"/>
        <dbReference type="ChEBI" id="CHEBI:57692"/>
        <dbReference type="ChEBI" id="CHEBI:74257"/>
        <dbReference type="ChEBI" id="CHEBI:456215"/>
        <dbReference type="EC" id="2.7.1.180"/>
    </reaction>
</comment>
<evidence type="ECO:0000313" key="11">
    <source>
        <dbReference type="EMBL" id="KFI83605.1"/>
    </source>
</evidence>
<dbReference type="eggNOG" id="COG1477">
    <property type="taxonomic scope" value="Bacteria"/>
</dbReference>
<keyword evidence="6" id="KW-0479">Metal-binding</keyword>
<comment type="cofactor">
    <cofactor evidence="1">
        <name>Mg(2+)</name>
        <dbReference type="ChEBI" id="CHEBI:18420"/>
    </cofactor>
</comment>
<dbReference type="PANTHER" id="PTHR30040:SF2">
    <property type="entry name" value="FAD:PROTEIN FMN TRANSFERASE"/>
    <property type="match status" value="1"/>
</dbReference>
<keyword evidence="12" id="KW-1185">Reference proteome</keyword>
<sequence length="259" mass="28519">MNTYVLNVMNLPFTIMVNSISKDLKIEKTVKTIHGLLIDADRRFSPFKANSMVSRFQHGDHDVLSDEDFQEVYLKTLLAQVETDGLFDPFYSGVYDPTGVVKGWIVETAFNQVLEPLLRTGQVTAAAINAGGDMIVSANAFQTAWTVGIENPCDTHHYVAAFPLRSGAVATSGSSKRGEHIKRALHDIVQSTVIADSLVDADVWTTALFAASRDDIPHLIAEHTLTAFLVTDSGQYQNYSHGTLVDASSISSHDKEFWR</sequence>
<accession>A0A087CK05</accession>
<organism evidence="11 12">
    <name type="scientific">Bifidobacterium psychraerophilum</name>
    <dbReference type="NCBI Taxonomy" id="218140"/>
    <lineage>
        <taxon>Bacteria</taxon>
        <taxon>Bacillati</taxon>
        <taxon>Actinomycetota</taxon>
        <taxon>Actinomycetes</taxon>
        <taxon>Bifidobacteriales</taxon>
        <taxon>Bifidobacteriaceae</taxon>
        <taxon>Bifidobacterium</taxon>
    </lineage>
</organism>
<keyword evidence="5" id="KW-0808">Transferase</keyword>
<evidence type="ECO:0000256" key="5">
    <source>
        <dbReference type="ARBA" id="ARBA00022679"/>
    </source>
</evidence>
<evidence type="ECO:0000256" key="10">
    <source>
        <dbReference type="ARBA" id="ARBA00048540"/>
    </source>
</evidence>
<keyword evidence="4" id="KW-0285">Flavoprotein</keyword>
<name>A0A087CK05_9BIFI</name>
<evidence type="ECO:0000256" key="3">
    <source>
        <dbReference type="ARBA" id="ARBA00016337"/>
    </source>
</evidence>
<dbReference type="EMBL" id="JGZI01000006">
    <property type="protein sequence ID" value="KFI83605.1"/>
    <property type="molecule type" value="Genomic_DNA"/>
</dbReference>
<keyword evidence="8" id="KW-0460">Magnesium</keyword>
<dbReference type="OrthoDB" id="9778595at2"/>
<dbReference type="RefSeq" id="WP_052118914.1">
    <property type="nucleotide sequence ID" value="NZ_JGZI01000006.1"/>
</dbReference>
<protein>
    <recommendedName>
        <fullName evidence="3">FAD:protein FMN transferase</fullName>
        <ecNumber evidence="2">2.7.1.180</ecNumber>
    </recommendedName>
    <alternativeName>
        <fullName evidence="9">Flavin transferase</fullName>
    </alternativeName>
</protein>
<evidence type="ECO:0000256" key="4">
    <source>
        <dbReference type="ARBA" id="ARBA00022630"/>
    </source>
</evidence>
<proteinExistence type="predicted"/>
<gene>
    <name evidence="11" type="ORF">BPSY_0297</name>
</gene>
<dbReference type="Proteomes" id="UP000029050">
    <property type="component" value="Unassembled WGS sequence"/>
</dbReference>
<dbReference type="Gene3D" id="3.10.520.10">
    <property type="entry name" value="ApbE-like domains"/>
    <property type="match status" value="2"/>
</dbReference>
<evidence type="ECO:0000256" key="1">
    <source>
        <dbReference type="ARBA" id="ARBA00001946"/>
    </source>
</evidence>
<evidence type="ECO:0000256" key="2">
    <source>
        <dbReference type="ARBA" id="ARBA00011955"/>
    </source>
</evidence>
<dbReference type="PANTHER" id="PTHR30040">
    <property type="entry name" value="THIAMINE BIOSYNTHESIS LIPOPROTEIN APBE"/>
    <property type="match status" value="1"/>
</dbReference>
<dbReference type="GO" id="GO:0046872">
    <property type="term" value="F:metal ion binding"/>
    <property type="evidence" value="ECO:0007669"/>
    <property type="project" value="UniProtKB-KW"/>
</dbReference>
<evidence type="ECO:0000256" key="8">
    <source>
        <dbReference type="ARBA" id="ARBA00022842"/>
    </source>
</evidence>
<evidence type="ECO:0000256" key="7">
    <source>
        <dbReference type="ARBA" id="ARBA00022827"/>
    </source>
</evidence>
<evidence type="ECO:0000256" key="6">
    <source>
        <dbReference type="ARBA" id="ARBA00022723"/>
    </source>
</evidence>
<dbReference type="AlphaFoldDB" id="A0A087CK05"/>
<reference evidence="11 12" key="1">
    <citation type="submission" date="2014-03" db="EMBL/GenBank/DDBJ databases">
        <title>Genomics of Bifidobacteria.</title>
        <authorList>
            <person name="Ventura M."/>
            <person name="Milani C."/>
            <person name="Lugli G.A."/>
        </authorList>
    </citation>
    <scope>NUCLEOTIDE SEQUENCE [LARGE SCALE GENOMIC DNA]</scope>
    <source>
        <strain evidence="11 12">LMG 21775</strain>
    </source>
</reference>
<dbReference type="SUPFAM" id="SSF143631">
    <property type="entry name" value="ApbE-like"/>
    <property type="match status" value="1"/>
</dbReference>
<dbReference type="GO" id="GO:0016740">
    <property type="term" value="F:transferase activity"/>
    <property type="evidence" value="ECO:0007669"/>
    <property type="project" value="UniProtKB-KW"/>
</dbReference>
<keyword evidence="7" id="KW-0274">FAD</keyword>
<dbReference type="EC" id="2.7.1.180" evidence="2"/>
<dbReference type="InterPro" id="IPR003374">
    <property type="entry name" value="ApbE-like_sf"/>
</dbReference>